<dbReference type="RefSeq" id="WP_243540578.1">
    <property type="nucleotide sequence ID" value="NZ_CP093442.1"/>
</dbReference>
<dbReference type="Proteomes" id="UP000830116">
    <property type="component" value="Chromosome"/>
</dbReference>
<evidence type="ECO:0000256" key="3">
    <source>
        <dbReference type="SAM" id="Phobius"/>
    </source>
</evidence>
<dbReference type="SUPFAM" id="SSF101898">
    <property type="entry name" value="NHL repeat"/>
    <property type="match status" value="2"/>
</dbReference>
<dbReference type="Pfam" id="PF17170">
    <property type="entry name" value="DUF5128"/>
    <property type="match status" value="1"/>
</dbReference>
<dbReference type="InterPro" id="IPR011042">
    <property type="entry name" value="6-blade_b-propeller_TolB-like"/>
</dbReference>
<name>A0ABY4CCU9_9BACT</name>
<keyword evidence="1" id="KW-0677">Repeat</keyword>
<keyword evidence="3" id="KW-1133">Transmembrane helix</keyword>
<keyword evidence="5" id="KW-1185">Reference proteome</keyword>
<accession>A0ABY4CCU9</accession>
<keyword evidence="3" id="KW-0472">Membrane</keyword>
<protein>
    <submittedName>
        <fullName evidence="4">6-bladed beta-propeller</fullName>
    </submittedName>
</protein>
<gene>
    <name evidence="4" type="ORF">MNR06_07385</name>
</gene>
<feature type="repeat" description="NHL" evidence="2">
    <location>
        <begin position="149"/>
        <end position="192"/>
    </location>
</feature>
<sequence>MALLNVGFFHFVIALMFVILTTGCTMDAIVANLTSEPPADLTEPSEDIPVEPKGTFPIGKTKYPFVQPASMLFTPEGHLLVASAGEGAFTVQKYNVSDDTLIMGFGPSGYTDAEISTPEKIGLDPSGNIYVLEVGQNQFKVFSSTGTFIRKVGSSGAAAGQFNGAVDLSIDKNGLIYVAECTNDRIQVLNANGTFNKYIGTAGTGNGQLDCPTSVFIDENLNVFVGDHNNRRIQKFDSSGAYVLKFGSNGNGPGQFNSVTRVRVNSLGEIFVLDRTLKKINKFSGTGTFISSFTGDPANPITYPWDIYVDSSDNVYVSDALKVLITMMDKDGVFIKNYADYTATEKDIGKPTGLFVDSEDNIFVTQGVDTSTPQRVLKFDKYGVKQGSFGTNGTNDGEFTYAFASATDSQGRIYTTDAALYRVVKREADGTFISHFGSNGMGQGEFLAPGAIFIDKFDKVYVADANNPRIQIFDTAGTYLTEFGSSGPGQLGGPSAMFIDKDGYIFVADLSGFVFKFNSAGTFQFKFAAPQSYGIVVDAAGNIYVSDFFTNSIKKYDSGGNLVLIIGGPGQVVGKLSAPTGLGIDSKGNIFVTELYNRRVQKFSPLGIPLLE</sequence>
<feature type="repeat" description="NHL" evidence="2">
    <location>
        <begin position="563"/>
        <end position="606"/>
    </location>
</feature>
<evidence type="ECO:0000256" key="1">
    <source>
        <dbReference type="ARBA" id="ARBA00022737"/>
    </source>
</evidence>
<dbReference type="InterPro" id="IPR050952">
    <property type="entry name" value="TRIM-NHL_E3_ligases"/>
</dbReference>
<organism evidence="4 5">
    <name type="scientific">Bdellovibrio reynosensis</name>
    <dbReference type="NCBI Taxonomy" id="2835041"/>
    <lineage>
        <taxon>Bacteria</taxon>
        <taxon>Pseudomonadati</taxon>
        <taxon>Bdellovibrionota</taxon>
        <taxon>Bdellovibrionia</taxon>
        <taxon>Bdellovibrionales</taxon>
        <taxon>Pseudobdellovibrionaceae</taxon>
        <taxon>Bdellovibrio</taxon>
    </lineage>
</organism>
<reference evidence="4" key="1">
    <citation type="submission" date="2022-03" db="EMBL/GenBank/DDBJ databases">
        <title>Genome Identification and Characterization of new species Bdellovibrio reynosense LBG001 sp. nov. from a Mexico soil sample.</title>
        <authorList>
            <person name="Camilli A."/>
            <person name="Ajao Y."/>
            <person name="Guo X."/>
        </authorList>
    </citation>
    <scope>NUCLEOTIDE SEQUENCE</scope>
    <source>
        <strain evidence="4">LBG001</strain>
    </source>
</reference>
<evidence type="ECO:0000256" key="2">
    <source>
        <dbReference type="PROSITE-ProRule" id="PRU00504"/>
    </source>
</evidence>
<dbReference type="InterPro" id="IPR001258">
    <property type="entry name" value="NHL_repeat"/>
</dbReference>
<dbReference type="Gene3D" id="2.120.10.30">
    <property type="entry name" value="TolB, C-terminal domain"/>
    <property type="match status" value="3"/>
</dbReference>
<feature type="repeat" description="NHL" evidence="2">
    <location>
        <begin position="436"/>
        <end position="476"/>
    </location>
</feature>
<dbReference type="PANTHER" id="PTHR24104">
    <property type="entry name" value="E3 UBIQUITIN-PROTEIN LIGASE NHLRC1-RELATED"/>
    <property type="match status" value="1"/>
</dbReference>
<feature type="transmembrane region" description="Helical" evidence="3">
    <location>
        <begin position="7"/>
        <end position="30"/>
    </location>
</feature>
<evidence type="ECO:0000313" key="4">
    <source>
        <dbReference type="EMBL" id="UOF02772.1"/>
    </source>
</evidence>
<keyword evidence="3" id="KW-0812">Transmembrane</keyword>
<feature type="repeat" description="NHL" evidence="2">
    <location>
        <begin position="243"/>
        <end position="286"/>
    </location>
</feature>
<evidence type="ECO:0000313" key="5">
    <source>
        <dbReference type="Proteomes" id="UP000830116"/>
    </source>
</evidence>
<dbReference type="EMBL" id="CP093442">
    <property type="protein sequence ID" value="UOF02772.1"/>
    <property type="molecule type" value="Genomic_DNA"/>
</dbReference>
<proteinExistence type="predicted"/>
<dbReference type="PANTHER" id="PTHR24104:SF25">
    <property type="entry name" value="PROTEIN LIN-41"/>
    <property type="match status" value="1"/>
</dbReference>
<feature type="repeat" description="NHL" evidence="2">
    <location>
        <begin position="199"/>
        <end position="239"/>
    </location>
</feature>
<dbReference type="PROSITE" id="PS51125">
    <property type="entry name" value="NHL"/>
    <property type="match status" value="5"/>
</dbReference>